<accession>A0A559IVU1</accession>
<dbReference type="Pfam" id="PF09992">
    <property type="entry name" value="NAGPA"/>
    <property type="match status" value="1"/>
</dbReference>
<sequence length="254" mass="28036">MTTAKYSKTTHNGRDVRVIEADSESISVVKIGGSVLNSNNYGVNGTFFNSSNDFLGIAVNNDTGVGGNATFNAYGQKQRGTFYCYRDLRSGNRVHDVANVKKVEDFPISPNMKLFAIGGLNLYVNENITEQEFYRRLDVNEQASGINNVINKSGSTYSSPGLRARTAIGYSYTINKVVLVVFQNETPWGMRQFMKNKGCAMAVYLDGGGSSQMRYSGQTTGAFDPENDNRTVFKMIRVNPHLLQTTFLFLCSGL</sequence>
<dbReference type="RefSeq" id="WP_144986569.1">
    <property type="nucleotide sequence ID" value="NZ_VNJK01000001.1"/>
</dbReference>
<dbReference type="GO" id="GO:0016798">
    <property type="term" value="F:hydrolase activity, acting on glycosyl bonds"/>
    <property type="evidence" value="ECO:0007669"/>
    <property type="project" value="UniProtKB-KW"/>
</dbReference>
<feature type="domain" description="Phosphodiester glycosidase" evidence="1">
    <location>
        <begin position="146"/>
        <end position="236"/>
    </location>
</feature>
<gene>
    <name evidence="2" type="ORF">FPZ44_01000</name>
</gene>
<keyword evidence="2" id="KW-0378">Hydrolase</keyword>
<proteinExistence type="predicted"/>
<evidence type="ECO:0000259" key="1">
    <source>
        <dbReference type="Pfam" id="PF09992"/>
    </source>
</evidence>
<organism evidence="2 3">
    <name type="scientific">Paenibacillus agilis</name>
    <dbReference type="NCBI Taxonomy" id="3020863"/>
    <lineage>
        <taxon>Bacteria</taxon>
        <taxon>Bacillati</taxon>
        <taxon>Bacillota</taxon>
        <taxon>Bacilli</taxon>
        <taxon>Bacillales</taxon>
        <taxon>Paenibacillaceae</taxon>
        <taxon>Paenibacillus</taxon>
    </lineage>
</organism>
<dbReference type="OrthoDB" id="1701250at2"/>
<evidence type="ECO:0000313" key="3">
    <source>
        <dbReference type="Proteomes" id="UP000318102"/>
    </source>
</evidence>
<keyword evidence="2" id="KW-0326">Glycosidase</keyword>
<protein>
    <submittedName>
        <fullName evidence="2">Phosphodiester glycosidase family protein</fullName>
    </submittedName>
</protein>
<evidence type="ECO:0000313" key="2">
    <source>
        <dbReference type="EMBL" id="TVX91758.1"/>
    </source>
</evidence>
<dbReference type="InterPro" id="IPR018711">
    <property type="entry name" value="NAGPA"/>
</dbReference>
<dbReference type="Proteomes" id="UP000318102">
    <property type="component" value="Unassembled WGS sequence"/>
</dbReference>
<dbReference type="AlphaFoldDB" id="A0A559IVU1"/>
<dbReference type="EMBL" id="VNJK01000001">
    <property type="protein sequence ID" value="TVX91758.1"/>
    <property type="molecule type" value="Genomic_DNA"/>
</dbReference>
<comment type="caution">
    <text evidence="2">The sequence shown here is derived from an EMBL/GenBank/DDBJ whole genome shotgun (WGS) entry which is preliminary data.</text>
</comment>
<reference evidence="2 3" key="1">
    <citation type="submission" date="2019-07" db="EMBL/GenBank/DDBJ databases">
        <authorList>
            <person name="Kim J."/>
        </authorList>
    </citation>
    <scope>NUCLEOTIDE SEQUENCE [LARGE SCALE GENOMIC DNA]</scope>
    <source>
        <strain evidence="2 3">N4</strain>
    </source>
</reference>
<name>A0A559IVU1_9BACL</name>
<keyword evidence="3" id="KW-1185">Reference proteome</keyword>